<protein>
    <submittedName>
        <fullName evidence="3">DUF4191 family protein</fullName>
    </submittedName>
</protein>
<feature type="region of interest" description="Disordered" evidence="1">
    <location>
        <begin position="1"/>
        <end position="28"/>
    </location>
</feature>
<dbReference type="EMBL" id="UASJ01000001">
    <property type="protein sequence ID" value="SQB64641.1"/>
    <property type="molecule type" value="Genomic_DNA"/>
</dbReference>
<evidence type="ECO:0000313" key="4">
    <source>
        <dbReference type="EMBL" id="SQB64641.1"/>
    </source>
</evidence>
<feature type="transmembrane region" description="Helical" evidence="2">
    <location>
        <begin position="81"/>
        <end position="104"/>
    </location>
</feature>
<dbReference type="InterPro" id="IPR025445">
    <property type="entry name" value="DUF4191"/>
</dbReference>
<keyword evidence="2" id="KW-0812">Transmembrane</keyword>
<evidence type="ECO:0000256" key="1">
    <source>
        <dbReference type="SAM" id="MobiDB-lite"/>
    </source>
</evidence>
<evidence type="ECO:0000313" key="5">
    <source>
        <dbReference type="Proteomes" id="UP000250245"/>
    </source>
</evidence>
<proteinExistence type="predicted"/>
<dbReference type="Proteomes" id="UP000553981">
    <property type="component" value="Unassembled WGS sequence"/>
</dbReference>
<keyword evidence="2" id="KW-1133">Transmembrane helix</keyword>
<dbReference type="OMA" id="GDLMSNM"/>
<dbReference type="AlphaFoldDB" id="A0A2X2YP24"/>
<gene>
    <name evidence="3" type="ORF">HHJ67_08765</name>
    <name evidence="4" type="ORF">NCTC11820_00993</name>
</gene>
<sequence>MAQLGLPLKQKSPKIKAMAKKSNTVTGGDASGKKRNIFQNLKDSFTIVNRSFPWIVWAILATLVVAEALTVWYMIVGKHWVMGAITIVLVLMVVPMAWISAFLSRAMLRQIEGMKGCVGALRQLLRRSWFAEEEPVAVNKDQDLVWRFVGPRGIFLVSEGPHSRASKLLNDETKKTTRVVAQVPVHAVECGTEDGQVRLEHLMKTMYKAPRALNRNEIPAVQKRLLAIHRNQGLPIPKGIDPYRVRPNRRALYG</sequence>
<reference evidence="4 5" key="1">
    <citation type="submission" date="2018-06" db="EMBL/GenBank/DDBJ databases">
        <authorList>
            <consortium name="Pathogen Informatics"/>
            <person name="Doyle S."/>
        </authorList>
    </citation>
    <scope>NUCLEOTIDE SEQUENCE [LARGE SCALE GENOMIC DNA]</scope>
    <source>
        <strain evidence="4 5">NCTC11820</strain>
    </source>
</reference>
<feature type="transmembrane region" description="Helical" evidence="2">
    <location>
        <begin position="54"/>
        <end position="75"/>
    </location>
</feature>
<organism evidence="4 5">
    <name type="scientific">Mobiluncus curtisii</name>
    <dbReference type="NCBI Taxonomy" id="2051"/>
    <lineage>
        <taxon>Bacteria</taxon>
        <taxon>Bacillati</taxon>
        <taxon>Actinomycetota</taxon>
        <taxon>Actinomycetes</taxon>
        <taxon>Actinomycetales</taxon>
        <taxon>Actinomycetaceae</taxon>
        <taxon>Mobiluncus</taxon>
    </lineage>
</organism>
<name>A0A2X2YP24_9ACTO</name>
<evidence type="ECO:0000313" key="3">
    <source>
        <dbReference type="EMBL" id="NMW87825.1"/>
    </source>
</evidence>
<dbReference type="Proteomes" id="UP000250245">
    <property type="component" value="Unassembled WGS sequence"/>
</dbReference>
<accession>A0A2X2YP24</accession>
<evidence type="ECO:0000256" key="2">
    <source>
        <dbReference type="SAM" id="Phobius"/>
    </source>
</evidence>
<reference evidence="3 6" key="2">
    <citation type="submission" date="2020-04" db="EMBL/GenBank/DDBJ databases">
        <title>Antimicrobial susceptibility and clonality of vaginal-derived multi-drug resistant Mobiluncus isolates in China.</title>
        <authorList>
            <person name="Zhang X."/>
        </authorList>
    </citation>
    <scope>NUCLEOTIDE SEQUENCE [LARGE SCALE GENOMIC DNA]</scope>
    <source>
        <strain evidence="3 6">19</strain>
    </source>
</reference>
<dbReference type="Pfam" id="PF13829">
    <property type="entry name" value="DUF4191"/>
    <property type="match status" value="1"/>
</dbReference>
<dbReference type="EMBL" id="JABCUI010000004">
    <property type="protein sequence ID" value="NMW87825.1"/>
    <property type="molecule type" value="Genomic_DNA"/>
</dbReference>
<evidence type="ECO:0000313" key="6">
    <source>
        <dbReference type="Proteomes" id="UP000553981"/>
    </source>
</evidence>
<keyword evidence="2" id="KW-0472">Membrane</keyword>